<dbReference type="OrthoDB" id="1442602at2"/>
<reference evidence="3" key="2">
    <citation type="submission" date="2016-11" db="EMBL/GenBank/DDBJ databases">
        <authorList>
            <person name="Varghese N."/>
            <person name="Submissions S."/>
        </authorList>
    </citation>
    <scope>NUCLEOTIDE SEQUENCE [LARGE SCALE GENOMIC DNA]</scope>
    <source>
        <strain evidence="3">DSM 19859</strain>
    </source>
</reference>
<dbReference type="EMBL" id="QOVN01000004">
    <property type="protein sequence ID" value="RXG28863.1"/>
    <property type="molecule type" value="Genomic_DNA"/>
</dbReference>
<evidence type="ECO:0000313" key="4">
    <source>
        <dbReference type="Proteomes" id="UP000290037"/>
    </source>
</evidence>
<evidence type="ECO:0000313" key="1">
    <source>
        <dbReference type="EMBL" id="RXG28863.1"/>
    </source>
</evidence>
<dbReference type="RefSeq" id="WP_072979323.1">
    <property type="nucleotide sequence ID" value="NZ_FQXT01000001.1"/>
</dbReference>
<protein>
    <submittedName>
        <fullName evidence="2">Uncharacterized protein</fullName>
    </submittedName>
</protein>
<proteinExistence type="predicted"/>
<sequence length="111" mass="12619">MIITEKDTYTILADEENGVKSFASFLDFIVPKAHAEKNLVIDLLKYETLTLEELLYFLPLSNAQRAAQKSFVLVNKAVHVDHVPEELMVVPTLDEAKDVIDLEEIQRDLGF</sequence>
<reference evidence="1 4" key="3">
    <citation type="submission" date="2018-07" db="EMBL/GenBank/DDBJ databases">
        <title>Leeuwenhoekiella genomics.</title>
        <authorList>
            <person name="Tahon G."/>
            <person name="Willems A."/>
        </authorList>
    </citation>
    <scope>NUCLEOTIDE SEQUENCE [LARGE SCALE GENOMIC DNA]</scope>
    <source>
        <strain evidence="1 4">LMG 24856</strain>
    </source>
</reference>
<reference evidence="2" key="1">
    <citation type="submission" date="2016-11" db="EMBL/GenBank/DDBJ databases">
        <authorList>
            <person name="Jaros S."/>
            <person name="Januszkiewicz K."/>
            <person name="Wedrychowicz H."/>
        </authorList>
    </citation>
    <scope>NUCLEOTIDE SEQUENCE [LARGE SCALE GENOMIC DNA]</scope>
    <source>
        <strain evidence="2">DSM 19859</strain>
    </source>
</reference>
<evidence type="ECO:0000313" key="3">
    <source>
        <dbReference type="Proteomes" id="UP000184240"/>
    </source>
</evidence>
<dbReference type="AlphaFoldDB" id="A0A1M5STF1"/>
<dbReference type="EMBL" id="FQXT01000001">
    <property type="protein sequence ID" value="SHH41784.1"/>
    <property type="molecule type" value="Genomic_DNA"/>
</dbReference>
<keyword evidence="4" id="KW-1185">Reference proteome</keyword>
<accession>A0A1M5STF1</accession>
<dbReference type="Proteomes" id="UP000290037">
    <property type="component" value="Unassembled WGS sequence"/>
</dbReference>
<name>A0A1M5STF1_9FLAO</name>
<gene>
    <name evidence="1" type="ORF">DSM01_2324</name>
    <name evidence="2" type="ORF">SAMN04487999_0151</name>
</gene>
<evidence type="ECO:0000313" key="2">
    <source>
        <dbReference type="EMBL" id="SHH41784.1"/>
    </source>
</evidence>
<dbReference type="STRING" id="573501.SAMN04487999_0151"/>
<organism evidence="2 3">
    <name type="scientific">Leeuwenhoekiella palythoae</name>
    <dbReference type="NCBI Taxonomy" id="573501"/>
    <lineage>
        <taxon>Bacteria</taxon>
        <taxon>Pseudomonadati</taxon>
        <taxon>Bacteroidota</taxon>
        <taxon>Flavobacteriia</taxon>
        <taxon>Flavobacteriales</taxon>
        <taxon>Flavobacteriaceae</taxon>
        <taxon>Leeuwenhoekiella</taxon>
    </lineage>
</organism>
<dbReference type="Proteomes" id="UP000184240">
    <property type="component" value="Unassembled WGS sequence"/>
</dbReference>